<proteinExistence type="predicted"/>
<dbReference type="WBParaSite" id="ACAC_0000698401-mRNA-1">
    <property type="protein sequence ID" value="ACAC_0000698401-mRNA-1"/>
    <property type="gene ID" value="ACAC_0000698401"/>
</dbReference>
<name>A0A158P8E6_ANGCA</name>
<dbReference type="AlphaFoldDB" id="A0A158P8E6"/>
<protein>
    <submittedName>
        <fullName evidence="2">DNA-directed RNA polymerase</fullName>
    </submittedName>
</protein>
<sequence length="130" mass="14905">MEAAWITKNYGDDLYLQRTYSCIRALDRGLAHASKNDKYRRAVDHYVLKNSVLFDPVDFDVIDPEGQHIIRGMSVYEMQEIGNIITIQSNTDDTLRVIHGALKDNMCFEQHSIANEERVQQGVLDGTYLP</sequence>
<accession>A0A158P8E6</accession>
<reference evidence="1" key="1">
    <citation type="submission" date="2012-09" db="EMBL/GenBank/DDBJ databases">
        <authorList>
            <person name="Martin A.A."/>
        </authorList>
    </citation>
    <scope>NUCLEOTIDE SEQUENCE</scope>
</reference>
<dbReference type="Proteomes" id="UP000035642">
    <property type="component" value="Unassembled WGS sequence"/>
</dbReference>
<organism evidence="1 2">
    <name type="scientific">Angiostrongylus cantonensis</name>
    <name type="common">Rat lungworm</name>
    <dbReference type="NCBI Taxonomy" id="6313"/>
    <lineage>
        <taxon>Eukaryota</taxon>
        <taxon>Metazoa</taxon>
        <taxon>Ecdysozoa</taxon>
        <taxon>Nematoda</taxon>
        <taxon>Chromadorea</taxon>
        <taxon>Rhabditida</taxon>
        <taxon>Rhabditina</taxon>
        <taxon>Rhabditomorpha</taxon>
        <taxon>Strongyloidea</taxon>
        <taxon>Metastrongylidae</taxon>
        <taxon>Angiostrongylus</taxon>
    </lineage>
</organism>
<reference evidence="2" key="2">
    <citation type="submission" date="2016-04" db="UniProtKB">
        <authorList>
            <consortium name="WormBaseParasite"/>
        </authorList>
    </citation>
    <scope>IDENTIFICATION</scope>
</reference>
<evidence type="ECO:0000313" key="2">
    <source>
        <dbReference type="WBParaSite" id="ACAC_0000698401-mRNA-1"/>
    </source>
</evidence>
<evidence type="ECO:0000313" key="1">
    <source>
        <dbReference type="Proteomes" id="UP000035642"/>
    </source>
</evidence>
<keyword evidence="1" id="KW-1185">Reference proteome</keyword>